<dbReference type="EMBL" id="JBHUHY010000007">
    <property type="protein sequence ID" value="MFD2187128.1"/>
    <property type="molecule type" value="Genomic_DNA"/>
</dbReference>
<evidence type="ECO:0000313" key="2">
    <source>
        <dbReference type="Proteomes" id="UP001597344"/>
    </source>
</evidence>
<dbReference type="Pfam" id="PF06718">
    <property type="entry name" value="DUF1203"/>
    <property type="match status" value="1"/>
</dbReference>
<dbReference type="InterPro" id="IPR009593">
    <property type="entry name" value="DUF1203"/>
</dbReference>
<comment type="caution">
    <text evidence="1">The sequence shown here is derived from an EMBL/GenBank/DDBJ whole genome shotgun (WGS) entry which is preliminary data.</text>
</comment>
<dbReference type="RefSeq" id="WP_378320123.1">
    <property type="nucleotide sequence ID" value="NZ_JBHUHY010000007.1"/>
</dbReference>
<evidence type="ECO:0000313" key="1">
    <source>
        <dbReference type="EMBL" id="MFD2187128.1"/>
    </source>
</evidence>
<proteinExistence type="predicted"/>
<accession>A0ABW5AVW1</accession>
<keyword evidence="2" id="KW-1185">Reference proteome</keyword>
<dbReference type="PIRSF" id="PIRSF034110">
    <property type="entry name" value="DUF1203"/>
    <property type="match status" value="1"/>
</dbReference>
<name>A0ABW5AVW1_9FLAO</name>
<dbReference type="Proteomes" id="UP001597344">
    <property type="component" value="Unassembled WGS sequence"/>
</dbReference>
<sequence length="162" mass="18650">MSQFKIIPLTKRYASKIRKSRKDDFEYQVIEQVASGFGPCRVSLKPFKPGKDKRLLLHHNPFEINNAFAQSGPIFIHAKEIESYSDIHKFPSEIKADKQNFPLTLIGYSKDQQMTYTKLVGDSDIDVLISEIFKENDEVSYLHARNSEAGCFICKIERIDAF</sequence>
<reference evidence="2" key="1">
    <citation type="journal article" date="2019" name="Int. J. Syst. Evol. Microbiol.">
        <title>The Global Catalogue of Microorganisms (GCM) 10K type strain sequencing project: providing services to taxonomists for standard genome sequencing and annotation.</title>
        <authorList>
            <consortium name="The Broad Institute Genomics Platform"/>
            <consortium name="The Broad Institute Genome Sequencing Center for Infectious Disease"/>
            <person name="Wu L."/>
            <person name="Ma J."/>
        </authorList>
    </citation>
    <scope>NUCLEOTIDE SEQUENCE [LARGE SCALE GENOMIC DNA]</scope>
    <source>
        <strain evidence="2">DT92</strain>
    </source>
</reference>
<gene>
    <name evidence="1" type="ORF">ACFSJT_10035</name>
</gene>
<organism evidence="1 2">
    <name type="scientific">Aquimarina celericrescens</name>
    <dbReference type="NCBI Taxonomy" id="1964542"/>
    <lineage>
        <taxon>Bacteria</taxon>
        <taxon>Pseudomonadati</taxon>
        <taxon>Bacteroidota</taxon>
        <taxon>Flavobacteriia</taxon>
        <taxon>Flavobacteriales</taxon>
        <taxon>Flavobacteriaceae</taxon>
        <taxon>Aquimarina</taxon>
    </lineage>
</organism>
<protein>
    <submittedName>
        <fullName evidence="1">DUF1203 domain-containing protein</fullName>
    </submittedName>
</protein>